<gene>
    <name evidence="4" type="ORF">B296_00034165</name>
</gene>
<proteinExistence type="predicted"/>
<dbReference type="Pfam" id="PF10509">
    <property type="entry name" value="GalKase_gal_bdg"/>
    <property type="match status" value="1"/>
</dbReference>
<keyword evidence="1" id="KW-0547">Nucleotide-binding</keyword>
<dbReference type="InterPro" id="IPR014721">
    <property type="entry name" value="Ribsml_uS5_D2-typ_fold_subgr"/>
</dbReference>
<evidence type="ECO:0000313" key="5">
    <source>
        <dbReference type="Proteomes" id="UP000287651"/>
    </source>
</evidence>
<feature type="domain" description="Galactokinase N-terminal" evidence="3">
    <location>
        <begin position="73"/>
        <end position="113"/>
    </location>
</feature>
<dbReference type="PANTHER" id="PTHR38134">
    <property type="entry name" value="SLR1395 PROTEIN"/>
    <property type="match status" value="1"/>
</dbReference>
<name>A0A427A0Q9_ENSVE</name>
<comment type="caution">
    <text evidence="4">The sequence shown here is derived from an EMBL/GenBank/DDBJ whole genome shotgun (WGS) entry which is preliminary data.</text>
</comment>
<evidence type="ECO:0000313" key="4">
    <source>
        <dbReference type="EMBL" id="RRT69794.1"/>
    </source>
</evidence>
<dbReference type="Proteomes" id="UP000287651">
    <property type="component" value="Unassembled WGS sequence"/>
</dbReference>
<organism evidence="4 5">
    <name type="scientific">Ensete ventricosum</name>
    <name type="common">Abyssinian banana</name>
    <name type="synonym">Musa ensete</name>
    <dbReference type="NCBI Taxonomy" id="4639"/>
    <lineage>
        <taxon>Eukaryota</taxon>
        <taxon>Viridiplantae</taxon>
        <taxon>Streptophyta</taxon>
        <taxon>Embryophyta</taxon>
        <taxon>Tracheophyta</taxon>
        <taxon>Spermatophyta</taxon>
        <taxon>Magnoliopsida</taxon>
        <taxon>Liliopsida</taxon>
        <taxon>Zingiberales</taxon>
        <taxon>Musaceae</taxon>
        <taxon>Ensete</taxon>
    </lineage>
</organism>
<dbReference type="AlphaFoldDB" id="A0A427A0Q9"/>
<dbReference type="InterPro" id="IPR053205">
    <property type="entry name" value="GHMP_kinase_L-arabinokinase"/>
</dbReference>
<dbReference type="InterPro" id="IPR020568">
    <property type="entry name" value="Ribosomal_Su5_D2-typ_SF"/>
</dbReference>
<dbReference type="GO" id="GO:0005524">
    <property type="term" value="F:ATP binding"/>
    <property type="evidence" value="ECO:0007669"/>
    <property type="project" value="UniProtKB-KW"/>
</dbReference>
<dbReference type="SUPFAM" id="SSF54211">
    <property type="entry name" value="Ribosomal protein S5 domain 2-like"/>
    <property type="match status" value="1"/>
</dbReference>
<keyword evidence="2" id="KW-0067">ATP-binding</keyword>
<reference evidence="4 5" key="1">
    <citation type="journal article" date="2014" name="Agronomy (Basel)">
        <title>A Draft Genome Sequence for Ensete ventricosum, the Drought-Tolerant Tree Against Hunger.</title>
        <authorList>
            <person name="Harrison J."/>
            <person name="Moore K.A."/>
            <person name="Paszkiewicz K."/>
            <person name="Jones T."/>
            <person name="Grant M."/>
            <person name="Ambacheew D."/>
            <person name="Muzemil S."/>
            <person name="Studholme D.J."/>
        </authorList>
    </citation>
    <scope>NUCLEOTIDE SEQUENCE [LARGE SCALE GENOMIC DNA]</scope>
</reference>
<dbReference type="InterPro" id="IPR019539">
    <property type="entry name" value="GalKase_N"/>
</dbReference>
<protein>
    <recommendedName>
        <fullName evidence="3">Galactokinase N-terminal domain-containing protein</fullName>
    </recommendedName>
</protein>
<dbReference type="GO" id="GO:0005975">
    <property type="term" value="P:carbohydrate metabolic process"/>
    <property type="evidence" value="ECO:0007669"/>
    <property type="project" value="UniProtKB-ARBA"/>
</dbReference>
<dbReference type="Gene3D" id="3.30.230.10">
    <property type="match status" value="1"/>
</dbReference>
<accession>A0A427A0Q9</accession>
<evidence type="ECO:0000256" key="2">
    <source>
        <dbReference type="ARBA" id="ARBA00022840"/>
    </source>
</evidence>
<dbReference type="EMBL" id="AMZH03004228">
    <property type="protein sequence ID" value="RRT69794.1"/>
    <property type="molecule type" value="Genomic_DNA"/>
</dbReference>
<sequence length="149" mass="16765">MLSTKDNQSNLIHFGRCFEGFEILHGELHDFPDTMAFLRSLSALDSVAEPRSPERRQIRERVAAAALFDWEVEEIYVARAPGRLDVMGGIADYSGSLVLQMPIREACHVAVQKNHPNKQKLWKHAQARQRAKGQGPIAVLQIVCLLTFS</sequence>
<evidence type="ECO:0000259" key="3">
    <source>
        <dbReference type="Pfam" id="PF10509"/>
    </source>
</evidence>
<dbReference type="PANTHER" id="PTHR38134:SF2">
    <property type="entry name" value="GALACTOKINASE"/>
    <property type="match status" value="1"/>
</dbReference>
<evidence type="ECO:0000256" key="1">
    <source>
        <dbReference type="ARBA" id="ARBA00022741"/>
    </source>
</evidence>